<keyword evidence="5" id="KW-0464">Manganese</keyword>
<sequence length="110" mass="12723">MARNKIFCFLSWNVRGLNNRAKCCIVRSFIRSSKVSVVCLQETKLSSISLDKFQSFCGFYLQEFRTLDATGTRGGLLTAWNNFLFDCIEHWAGSYTLNTLFQRKADKKLF</sequence>
<dbReference type="GO" id="GO:0006284">
    <property type="term" value="P:base-excision repair"/>
    <property type="evidence" value="ECO:0007669"/>
    <property type="project" value="TreeGrafter"/>
</dbReference>
<feature type="binding site" evidence="5">
    <location>
        <position position="13"/>
    </location>
    <ligand>
        <name>Mg(2+)</name>
        <dbReference type="ChEBI" id="CHEBI:18420"/>
        <label>1</label>
    </ligand>
</feature>
<evidence type="ECO:0000259" key="6">
    <source>
        <dbReference type="Pfam" id="PF03372"/>
    </source>
</evidence>
<dbReference type="Gene3D" id="3.60.10.10">
    <property type="entry name" value="Endonuclease/exonuclease/phosphatase"/>
    <property type="match status" value="1"/>
</dbReference>
<dbReference type="GO" id="GO:0008311">
    <property type="term" value="F:double-stranded DNA 3'-5' DNA exonuclease activity"/>
    <property type="evidence" value="ECO:0007669"/>
    <property type="project" value="TreeGrafter"/>
</dbReference>
<keyword evidence="4 5" id="KW-0460">Magnesium</keyword>
<dbReference type="InterPro" id="IPR004808">
    <property type="entry name" value="AP_endonuc_1"/>
</dbReference>
<dbReference type="GO" id="GO:0005634">
    <property type="term" value="C:nucleus"/>
    <property type="evidence" value="ECO:0007669"/>
    <property type="project" value="TreeGrafter"/>
</dbReference>
<dbReference type="SUPFAM" id="SSF56219">
    <property type="entry name" value="DNase I-like"/>
    <property type="match status" value="1"/>
</dbReference>
<evidence type="ECO:0000256" key="2">
    <source>
        <dbReference type="ARBA" id="ARBA00022723"/>
    </source>
</evidence>
<feature type="domain" description="Endonuclease/exonuclease/phosphatase" evidence="6">
    <location>
        <begin position="10"/>
        <end position="92"/>
    </location>
</feature>
<dbReference type="Pfam" id="PF03372">
    <property type="entry name" value="Exo_endo_phos"/>
    <property type="match status" value="1"/>
</dbReference>
<organism evidence="7">
    <name type="scientific">Ananas comosus var. bracteatus</name>
    <name type="common">red pineapple</name>
    <dbReference type="NCBI Taxonomy" id="296719"/>
    <lineage>
        <taxon>Eukaryota</taxon>
        <taxon>Viridiplantae</taxon>
        <taxon>Streptophyta</taxon>
        <taxon>Embryophyta</taxon>
        <taxon>Tracheophyta</taxon>
        <taxon>Spermatophyta</taxon>
        <taxon>Magnoliopsida</taxon>
        <taxon>Liliopsida</taxon>
        <taxon>Poales</taxon>
        <taxon>Bromeliaceae</taxon>
        <taxon>Bromelioideae</taxon>
        <taxon>Ananas</taxon>
    </lineage>
</organism>
<dbReference type="InterPro" id="IPR005135">
    <property type="entry name" value="Endo/exonuclease/phosphatase"/>
</dbReference>
<keyword evidence="2 5" id="KW-0479">Metal-binding</keyword>
<gene>
    <name evidence="7" type="ORF">CB5_LOCUS19180</name>
</gene>
<dbReference type="AlphaFoldDB" id="A0A6V7PYI5"/>
<evidence type="ECO:0000313" key="7">
    <source>
        <dbReference type="EMBL" id="CAD1835969.1"/>
    </source>
</evidence>
<dbReference type="GO" id="GO:0003906">
    <property type="term" value="F:DNA-(apurinic or apyrimidinic site) endonuclease activity"/>
    <property type="evidence" value="ECO:0007669"/>
    <property type="project" value="TreeGrafter"/>
</dbReference>
<proteinExistence type="inferred from homology"/>
<feature type="binding site" evidence="5">
    <location>
        <position position="42"/>
    </location>
    <ligand>
        <name>Mg(2+)</name>
        <dbReference type="ChEBI" id="CHEBI:18420"/>
        <label>1</label>
    </ligand>
</feature>
<name>A0A6V7PYI5_ANACO</name>
<accession>A0A6V7PYI5</accession>
<evidence type="ECO:0000256" key="1">
    <source>
        <dbReference type="ARBA" id="ARBA00007092"/>
    </source>
</evidence>
<dbReference type="InterPro" id="IPR036691">
    <property type="entry name" value="Endo/exonu/phosph_ase_sf"/>
</dbReference>
<dbReference type="PANTHER" id="PTHR22748">
    <property type="entry name" value="AP ENDONUCLEASE"/>
    <property type="match status" value="1"/>
</dbReference>
<comment type="cofactor">
    <cofactor evidence="5">
        <name>Mg(2+)</name>
        <dbReference type="ChEBI" id="CHEBI:18420"/>
    </cofactor>
    <cofactor evidence="5">
        <name>Mn(2+)</name>
        <dbReference type="ChEBI" id="CHEBI:29035"/>
    </cofactor>
    <text evidence="5">Probably binds two magnesium or manganese ions per subunit.</text>
</comment>
<protein>
    <recommendedName>
        <fullName evidence="6">Endonuclease/exonuclease/phosphatase domain-containing protein</fullName>
    </recommendedName>
</protein>
<evidence type="ECO:0000256" key="4">
    <source>
        <dbReference type="ARBA" id="ARBA00022842"/>
    </source>
</evidence>
<dbReference type="GO" id="GO:0046872">
    <property type="term" value="F:metal ion binding"/>
    <property type="evidence" value="ECO:0007669"/>
    <property type="project" value="UniProtKB-KW"/>
</dbReference>
<evidence type="ECO:0000256" key="5">
    <source>
        <dbReference type="PIRSR" id="PIRSR604808-2"/>
    </source>
</evidence>
<keyword evidence="3" id="KW-0378">Hydrolase</keyword>
<comment type="similarity">
    <text evidence="1">Belongs to the DNA repair enzymes AP/ExoA family.</text>
</comment>
<dbReference type="PANTHER" id="PTHR22748:SF19">
    <property type="entry name" value="ENDONUCLEASE_EXONUCLEASE_PHOSPHATASE DOMAIN-CONTAINING PROTEIN"/>
    <property type="match status" value="1"/>
</dbReference>
<evidence type="ECO:0000256" key="3">
    <source>
        <dbReference type="ARBA" id="ARBA00022801"/>
    </source>
</evidence>
<dbReference type="EMBL" id="LR862153">
    <property type="protein sequence ID" value="CAD1835969.1"/>
    <property type="molecule type" value="Genomic_DNA"/>
</dbReference>
<reference evidence="7" key="1">
    <citation type="submission" date="2020-07" db="EMBL/GenBank/DDBJ databases">
        <authorList>
            <person name="Lin J."/>
        </authorList>
    </citation>
    <scope>NUCLEOTIDE SEQUENCE</scope>
</reference>
<dbReference type="GO" id="GO:0008081">
    <property type="term" value="F:phosphoric diester hydrolase activity"/>
    <property type="evidence" value="ECO:0007669"/>
    <property type="project" value="TreeGrafter"/>
</dbReference>